<organism evidence="1 2">
    <name type="scientific">Golovinomyces cichoracearum</name>
    <dbReference type="NCBI Taxonomy" id="62708"/>
    <lineage>
        <taxon>Eukaryota</taxon>
        <taxon>Fungi</taxon>
        <taxon>Dikarya</taxon>
        <taxon>Ascomycota</taxon>
        <taxon>Pezizomycotina</taxon>
        <taxon>Leotiomycetes</taxon>
        <taxon>Erysiphales</taxon>
        <taxon>Erysiphaceae</taxon>
        <taxon>Golovinomyces</taxon>
    </lineage>
</organism>
<protein>
    <submittedName>
        <fullName evidence="1">Putative kinetochore protein</fullName>
    </submittedName>
</protein>
<name>A0A420I6E7_9PEZI</name>
<dbReference type="Proteomes" id="UP000285405">
    <property type="component" value="Unassembled WGS sequence"/>
</dbReference>
<dbReference type="AlphaFoldDB" id="A0A420I6E7"/>
<dbReference type="OrthoDB" id="2135762at2759"/>
<accession>A0A420I6E7</accession>
<proteinExistence type="predicted"/>
<reference evidence="1 2" key="1">
    <citation type="journal article" date="2018" name="BMC Genomics">
        <title>Comparative genome analyses reveal sequence features reflecting distinct modes of host-adaptation between dicot and monocot powdery mildew.</title>
        <authorList>
            <person name="Wu Y."/>
            <person name="Ma X."/>
            <person name="Pan Z."/>
            <person name="Kale S.D."/>
            <person name="Song Y."/>
            <person name="King H."/>
            <person name="Zhang Q."/>
            <person name="Presley C."/>
            <person name="Deng X."/>
            <person name="Wei C.I."/>
            <person name="Xiao S."/>
        </authorList>
    </citation>
    <scope>NUCLEOTIDE SEQUENCE [LARGE SCALE GENOMIC DNA]</scope>
    <source>
        <strain evidence="1">UCSC1</strain>
    </source>
</reference>
<sequence>MTEFQRKIELQSLDDLQYLVSNLRRAAYGKIEKDLPSMEGEDPMRMCVESIVSQFIEDIVKSVSSNITINGLEPTQSSLDTIIKSRVNTTATEIEEYEPFDSRLFQKAQKLAHQEEDLIEEIATLRRTIPRQLITSTKADFKDSLEKDELLLKSLEDHLKTSQTTSANLGLVALERQDAIERDWNKGVQGLGALMRSLPEMVAKKSRAEDVEKYVTQKIE</sequence>
<dbReference type="EMBL" id="MCBR01012435">
    <property type="protein sequence ID" value="RKF65216.1"/>
    <property type="molecule type" value="Genomic_DNA"/>
</dbReference>
<gene>
    <name evidence="1" type="ORF">GcC1_124005</name>
</gene>
<dbReference type="Pfam" id="PF08641">
    <property type="entry name" value="Mis14"/>
    <property type="match status" value="1"/>
</dbReference>
<comment type="caution">
    <text evidence="1">The sequence shown here is derived from an EMBL/GenBank/DDBJ whole genome shotgun (WGS) entry which is preliminary data.</text>
</comment>
<dbReference type="InterPro" id="IPR013950">
    <property type="entry name" value="Mis14/Nsl1"/>
</dbReference>
<evidence type="ECO:0000313" key="2">
    <source>
        <dbReference type="Proteomes" id="UP000285405"/>
    </source>
</evidence>
<dbReference type="GO" id="GO:0000444">
    <property type="term" value="C:MIS12/MIND type complex"/>
    <property type="evidence" value="ECO:0007669"/>
    <property type="project" value="TreeGrafter"/>
</dbReference>
<dbReference type="GO" id="GO:0000070">
    <property type="term" value="P:mitotic sister chromatid segregation"/>
    <property type="evidence" value="ECO:0007669"/>
    <property type="project" value="InterPro"/>
</dbReference>
<dbReference type="PANTHER" id="PTHR31749">
    <property type="entry name" value="KINETOCHORE-ASSOCIATED PROTEIN NSL1 HOMOLOG"/>
    <property type="match status" value="1"/>
</dbReference>
<dbReference type="PANTHER" id="PTHR31749:SF3">
    <property type="entry name" value="KINETOCHORE-ASSOCIATED PROTEIN NSL1 HOMOLOG"/>
    <property type="match status" value="1"/>
</dbReference>
<evidence type="ECO:0000313" key="1">
    <source>
        <dbReference type="EMBL" id="RKF65216.1"/>
    </source>
</evidence>